<accession>A0ABX0UZ87</accession>
<evidence type="ECO:0000313" key="7">
    <source>
        <dbReference type="EMBL" id="NIJ58047.1"/>
    </source>
</evidence>
<evidence type="ECO:0000259" key="6">
    <source>
        <dbReference type="PROSITE" id="PS51677"/>
    </source>
</evidence>
<evidence type="ECO:0000256" key="4">
    <source>
        <dbReference type="ARBA" id="ARBA00022729"/>
    </source>
</evidence>
<keyword evidence="8" id="KW-1185">Reference proteome</keyword>
<name>A0ABX0UZ87_9HYPH</name>
<dbReference type="InterPro" id="IPR002509">
    <property type="entry name" value="NODB_dom"/>
</dbReference>
<comment type="function">
    <text evidence="1">Is involved in generating a small heat-stable compound (Nod), an acylated oligomer of N-acetylglucosamine, that stimulates mitosis in various plant protoplasts.</text>
</comment>
<organism evidence="7 8">
    <name type="scientific">Pseudochelatococcus lubricantis</name>
    <dbReference type="NCBI Taxonomy" id="1538102"/>
    <lineage>
        <taxon>Bacteria</taxon>
        <taxon>Pseudomonadati</taxon>
        <taxon>Pseudomonadota</taxon>
        <taxon>Alphaproteobacteria</taxon>
        <taxon>Hyphomicrobiales</taxon>
        <taxon>Chelatococcaceae</taxon>
        <taxon>Pseudochelatococcus</taxon>
    </lineage>
</organism>
<dbReference type="RefSeq" id="WP_166951339.1">
    <property type="nucleotide sequence ID" value="NZ_JAASQI010000003.1"/>
</dbReference>
<comment type="similarity">
    <text evidence="2">Belongs to the polysaccharide deacetylase family.</text>
</comment>
<feature type="domain" description="NodB homology" evidence="6">
    <location>
        <begin position="103"/>
        <end position="365"/>
    </location>
</feature>
<evidence type="ECO:0000256" key="2">
    <source>
        <dbReference type="ARBA" id="ARBA00010973"/>
    </source>
</evidence>
<proteinExistence type="inferred from homology"/>
<evidence type="ECO:0000256" key="1">
    <source>
        <dbReference type="ARBA" id="ARBA00003236"/>
    </source>
</evidence>
<evidence type="ECO:0000256" key="3">
    <source>
        <dbReference type="ARBA" id="ARBA00020071"/>
    </source>
</evidence>
<gene>
    <name evidence="7" type="ORF">FHS82_001883</name>
</gene>
<dbReference type="SUPFAM" id="SSF88713">
    <property type="entry name" value="Glycoside hydrolase/deacetylase"/>
    <property type="match status" value="1"/>
</dbReference>
<evidence type="ECO:0000313" key="8">
    <source>
        <dbReference type="Proteomes" id="UP001429580"/>
    </source>
</evidence>
<reference evidence="7 8" key="1">
    <citation type="submission" date="2020-03" db="EMBL/GenBank/DDBJ databases">
        <title>Genomic Encyclopedia of Type Strains, Phase IV (KMG-IV): sequencing the most valuable type-strain genomes for metagenomic binning, comparative biology and taxonomic classification.</title>
        <authorList>
            <person name="Goeker M."/>
        </authorList>
    </citation>
    <scope>NUCLEOTIDE SEQUENCE [LARGE SCALE GENOMIC DNA]</scope>
    <source>
        <strain evidence="7 8">DSM 103870</strain>
    </source>
</reference>
<dbReference type="Pfam" id="PF01522">
    <property type="entry name" value="Polysacc_deac_1"/>
    <property type="match status" value="1"/>
</dbReference>
<dbReference type="Proteomes" id="UP001429580">
    <property type="component" value="Unassembled WGS sequence"/>
</dbReference>
<dbReference type="InterPro" id="IPR051398">
    <property type="entry name" value="Polysacch_Deacetylase"/>
</dbReference>
<comment type="caution">
    <text evidence="7">The sequence shown here is derived from an EMBL/GenBank/DDBJ whole genome shotgun (WGS) entry which is preliminary data.</text>
</comment>
<dbReference type="PANTHER" id="PTHR34216:SF7">
    <property type="entry name" value="POLY-BETA-1,6-N-ACETYL-D-GLUCOSAMINE N-DEACETYLASE"/>
    <property type="match status" value="1"/>
</dbReference>
<dbReference type="PANTHER" id="PTHR34216">
    <property type="match status" value="1"/>
</dbReference>
<keyword evidence="4" id="KW-0732">Signal</keyword>
<dbReference type="PROSITE" id="PS51677">
    <property type="entry name" value="NODB"/>
    <property type="match status" value="1"/>
</dbReference>
<dbReference type="EMBL" id="JAASQI010000003">
    <property type="protein sequence ID" value="NIJ58047.1"/>
    <property type="molecule type" value="Genomic_DNA"/>
</dbReference>
<evidence type="ECO:0000256" key="5">
    <source>
        <dbReference type="ARBA" id="ARBA00032976"/>
    </source>
</evidence>
<dbReference type="Gene3D" id="3.20.20.370">
    <property type="entry name" value="Glycoside hydrolase/deacetylase"/>
    <property type="match status" value="1"/>
</dbReference>
<protein>
    <recommendedName>
        <fullName evidence="3">Chitooligosaccharide deacetylase</fullName>
    </recommendedName>
    <alternativeName>
        <fullName evidence="5">Nodulation protein B</fullName>
    </alternativeName>
</protein>
<sequence length="365" mass="39683">MGDLRHAIFAGGFSAIASSRADRWLRPFAQGCGLILTFHHVRPDAPGGGAHAVAQGQFRPNRSLEVTPAFLEATLEALAHAGFECVSMDEVPERLDASRRGRPFAVITFDDGYRDNVEHAWPILRRRNVPWTLYVVPRFADGRGVLWWIDLERAIAGADSVVFRVGEDVLSLQTATPAQKAAAFAGVARRLRAAGGKELRGFVMSLAEREGRDPAATSRELCADWEDIAALARDPLVTIGAHSMSHPVLSRETAETVLEELGESRRVIAGRLRRPVRHLAYPHGDREAVGVREHVLARAAGFTTAVTTRPGHLWPAHRAHCHALPRLSMNGRHQTDAALRALLSGVPFLAGDLAQRLHAATVAGG</sequence>
<dbReference type="InterPro" id="IPR011330">
    <property type="entry name" value="Glyco_hydro/deAcase_b/a-brl"/>
</dbReference>